<keyword evidence="2" id="KW-0479">Metal-binding</keyword>
<sequence length="625" mass="68957">MDISRLYKGQAVRKPFSGQADQQFDVIVVGLGTAGAVSVVAAAQKGLRVLGIERLTSMGGTGTVGSVLGYYFGSKGGLCESIDDQSLELEKQHIYTASKGVNGDTKKYVFEQEALKAGATLHFDSTVTGVLLEGKKVRGIEWFSPEGRFTAESAIVIDGTGDADVCVMAGCELRGGRDFDGQAQPYSNVYVHLEQGRVAYRYTDSGYVDPRDAVSVSEAIVSSATLRTHLRPVYEDQNRMLRIAPLLGIREGRFILGEDNVTLEGFLNEQYSKEPAFFAYSNADNHSKDLAFESEFQQRWTVASSMWGFNFTVPVPLGALIPVGFDGLLVAGRCLAVDHDMAACVRMKRDMQKCGEAAAYAAYLSVHLQLPLKDVPYTELTALLRETGCLSEKDEVRFKETLSHADETNPIVSWLTNPEEIKTGLSGIKPGLAIWSAFRLKSSMAPQLEQWALQTEQEHLRKHSAFALAMLGNAKAAPVLRETVREKDPFVPKTSRKYNQVRGYAAIFLLGLLGDKEIIPELVSILKEEPGKWTYEDENKEFLADANELYFQYVSFTIIALARIGESHPECREEISEGYRHLLGRSGLKLAVTFKGSTDIKFDMNAKISKMIDETLQRWGAAVSV</sequence>
<proteinExistence type="predicted"/>
<dbReference type="RefSeq" id="WP_166147708.1">
    <property type="nucleotide sequence ID" value="NZ_JAAOIW010000002.1"/>
</dbReference>
<dbReference type="Pfam" id="PF12831">
    <property type="entry name" value="FAD_oxidored"/>
    <property type="match status" value="2"/>
</dbReference>
<evidence type="ECO:0000256" key="1">
    <source>
        <dbReference type="ARBA" id="ARBA00022485"/>
    </source>
</evidence>
<dbReference type="InterPro" id="IPR011989">
    <property type="entry name" value="ARM-like"/>
</dbReference>
<keyword evidence="7" id="KW-1185">Reference proteome</keyword>
<dbReference type="PANTHER" id="PTHR43498">
    <property type="entry name" value="FERREDOXIN:COB-COM HETERODISULFIDE REDUCTASE SUBUNIT A"/>
    <property type="match status" value="1"/>
</dbReference>
<keyword evidence="3" id="KW-0560">Oxidoreductase</keyword>
<keyword evidence="5" id="KW-0411">Iron-sulfur</keyword>
<dbReference type="InterPro" id="IPR036188">
    <property type="entry name" value="FAD/NAD-bd_sf"/>
</dbReference>
<reference evidence="6" key="1">
    <citation type="submission" date="2020-03" db="EMBL/GenBank/DDBJ databases">
        <title>Draft sequencing of Paenibacilllus sp. S3N08.</title>
        <authorList>
            <person name="Kim D.-U."/>
        </authorList>
    </citation>
    <scope>NUCLEOTIDE SEQUENCE</scope>
    <source>
        <strain evidence="6">S3N08</strain>
    </source>
</reference>
<protein>
    <submittedName>
        <fullName evidence="6">FAD-dependent oxidoreductase</fullName>
    </submittedName>
</protein>
<dbReference type="EMBL" id="JAAOIW010000002">
    <property type="protein sequence ID" value="NHN29601.1"/>
    <property type="molecule type" value="Genomic_DNA"/>
</dbReference>
<dbReference type="InterPro" id="IPR039650">
    <property type="entry name" value="HdrA-like"/>
</dbReference>
<dbReference type="Gene3D" id="1.25.10.10">
    <property type="entry name" value="Leucine-rich Repeat Variant"/>
    <property type="match status" value="1"/>
</dbReference>
<keyword evidence="1" id="KW-0004">4Fe-4S</keyword>
<dbReference type="SUPFAM" id="SSF51905">
    <property type="entry name" value="FAD/NAD(P)-binding domain"/>
    <property type="match status" value="1"/>
</dbReference>
<evidence type="ECO:0000313" key="6">
    <source>
        <dbReference type="EMBL" id="NHN29601.1"/>
    </source>
</evidence>
<organism evidence="6 7">
    <name type="scientific">Paenibacillus agricola</name>
    <dbReference type="NCBI Taxonomy" id="2716264"/>
    <lineage>
        <taxon>Bacteria</taxon>
        <taxon>Bacillati</taxon>
        <taxon>Bacillota</taxon>
        <taxon>Bacilli</taxon>
        <taxon>Bacillales</taxon>
        <taxon>Paenibacillaceae</taxon>
        <taxon>Paenibacillus</taxon>
    </lineage>
</organism>
<dbReference type="InterPro" id="IPR016024">
    <property type="entry name" value="ARM-type_fold"/>
</dbReference>
<gene>
    <name evidence="6" type="ORF">G9U52_07105</name>
</gene>
<evidence type="ECO:0000313" key="7">
    <source>
        <dbReference type="Proteomes" id="UP001165962"/>
    </source>
</evidence>
<keyword evidence="4" id="KW-0408">Iron</keyword>
<evidence type="ECO:0000256" key="4">
    <source>
        <dbReference type="ARBA" id="ARBA00023004"/>
    </source>
</evidence>
<dbReference type="Gene3D" id="3.50.50.60">
    <property type="entry name" value="FAD/NAD(P)-binding domain"/>
    <property type="match status" value="1"/>
</dbReference>
<evidence type="ECO:0000256" key="3">
    <source>
        <dbReference type="ARBA" id="ARBA00023002"/>
    </source>
</evidence>
<comment type="caution">
    <text evidence="6">The sequence shown here is derived from an EMBL/GenBank/DDBJ whole genome shotgun (WGS) entry which is preliminary data.</text>
</comment>
<dbReference type="PANTHER" id="PTHR43498:SF1">
    <property type="entry name" value="COB--COM HETERODISULFIDE REDUCTASE IRON-SULFUR SUBUNIT A"/>
    <property type="match status" value="1"/>
</dbReference>
<evidence type="ECO:0000256" key="2">
    <source>
        <dbReference type="ARBA" id="ARBA00022723"/>
    </source>
</evidence>
<dbReference type="SUPFAM" id="SSF48371">
    <property type="entry name" value="ARM repeat"/>
    <property type="match status" value="1"/>
</dbReference>
<name>A0ABX0J187_9BACL</name>
<accession>A0ABX0J187</accession>
<dbReference type="Proteomes" id="UP001165962">
    <property type="component" value="Unassembled WGS sequence"/>
</dbReference>
<evidence type="ECO:0000256" key="5">
    <source>
        <dbReference type="ARBA" id="ARBA00023014"/>
    </source>
</evidence>